<keyword evidence="2" id="KW-1185">Reference proteome</keyword>
<name>A0A8X7W704_BRACI</name>
<organism evidence="1 2">
    <name type="scientific">Brassica carinata</name>
    <name type="common">Ethiopian mustard</name>
    <name type="synonym">Abyssinian cabbage</name>
    <dbReference type="NCBI Taxonomy" id="52824"/>
    <lineage>
        <taxon>Eukaryota</taxon>
        <taxon>Viridiplantae</taxon>
        <taxon>Streptophyta</taxon>
        <taxon>Embryophyta</taxon>
        <taxon>Tracheophyta</taxon>
        <taxon>Spermatophyta</taxon>
        <taxon>Magnoliopsida</taxon>
        <taxon>eudicotyledons</taxon>
        <taxon>Gunneridae</taxon>
        <taxon>Pentapetalae</taxon>
        <taxon>rosids</taxon>
        <taxon>malvids</taxon>
        <taxon>Brassicales</taxon>
        <taxon>Brassicaceae</taxon>
        <taxon>Brassiceae</taxon>
        <taxon>Brassica</taxon>
    </lineage>
</organism>
<dbReference type="EMBL" id="JAAMPC010000003">
    <property type="protein sequence ID" value="KAG2323203.1"/>
    <property type="molecule type" value="Genomic_DNA"/>
</dbReference>
<comment type="caution">
    <text evidence="1">The sequence shown here is derived from an EMBL/GenBank/DDBJ whole genome shotgun (WGS) entry which is preliminary data.</text>
</comment>
<dbReference type="Proteomes" id="UP000886595">
    <property type="component" value="Unassembled WGS sequence"/>
</dbReference>
<evidence type="ECO:0000313" key="2">
    <source>
        <dbReference type="Proteomes" id="UP000886595"/>
    </source>
</evidence>
<evidence type="ECO:0000313" key="1">
    <source>
        <dbReference type="EMBL" id="KAG2323203.1"/>
    </source>
</evidence>
<accession>A0A8X7W704</accession>
<proteinExistence type="predicted"/>
<gene>
    <name evidence="1" type="ORF">Bca52824_016416</name>
</gene>
<protein>
    <submittedName>
        <fullName evidence="1">Uncharacterized protein</fullName>
    </submittedName>
</protein>
<sequence length="202" mass="23410">MQFFSASKVIKQMGFCGISPDVFHINKRHGLLEECVESSRKKQKREHIISPGRSSQKQRQRVLKQYEFMLEQSFLVGTKLIALEKYCEWKRQLVVEVLMSHSRCFCRGLEVMISSRERRLIEYQWEGAKEKKQVSGFMAQGKEIKKLIFLVIISLDMEATSSSLCRMSQVIGAFVLYFKTHEKSQELEIKFGSTAGGSHSRM</sequence>
<dbReference type="AlphaFoldDB" id="A0A8X7W704"/>
<reference evidence="1 2" key="1">
    <citation type="submission" date="2020-02" db="EMBL/GenBank/DDBJ databases">
        <authorList>
            <person name="Ma Q."/>
            <person name="Huang Y."/>
            <person name="Song X."/>
            <person name="Pei D."/>
        </authorList>
    </citation>
    <scope>NUCLEOTIDE SEQUENCE [LARGE SCALE GENOMIC DNA]</scope>
    <source>
        <strain evidence="1">Sxm20200214</strain>
        <tissue evidence="1">Leaf</tissue>
    </source>
</reference>